<name>A0ABT9U7V3_PAEHA</name>
<evidence type="ECO:0000313" key="8">
    <source>
        <dbReference type="Proteomes" id="UP001229346"/>
    </source>
</evidence>
<dbReference type="EMBL" id="JAUSSU010000012">
    <property type="protein sequence ID" value="MDQ0115717.1"/>
    <property type="molecule type" value="Genomic_DNA"/>
</dbReference>
<dbReference type="SFLD" id="SFLDS00005">
    <property type="entry name" value="Isoprenoid_Synthase_Type_I"/>
    <property type="match status" value="1"/>
</dbReference>
<evidence type="ECO:0000256" key="4">
    <source>
        <dbReference type="ARBA" id="ARBA00022723"/>
    </source>
</evidence>
<evidence type="ECO:0000256" key="5">
    <source>
        <dbReference type="ARBA" id="ARBA00022842"/>
    </source>
</evidence>
<dbReference type="Proteomes" id="UP001229346">
    <property type="component" value="Unassembled WGS sequence"/>
</dbReference>
<evidence type="ECO:0000256" key="3">
    <source>
        <dbReference type="ARBA" id="ARBA00022679"/>
    </source>
</evidence>
<evidence type="ECO:0000256" key="6">
    <source>
        <dbReference type="RuleBase" id="RU004466"/>
    </source>
</evidence>
<dbReference type="PANTHER" id="PTHR12001">
    <property type="entry name" value="GERANYLGERANYL PYROPHOSPHATE SYNTHASE"/>
    <property type="match status" value="1"/>
</dbReference>
<dbReference type="RefSeq" id="WP_307207599.1">
    <property type="nucleotide sequence ID" value="NZ_JAUSST010000009.1"/>
</dbReference>
<keyword evidence="3 6" id="KW-0808">Transferase</keyword>
<sequence>MINGNTLIEQHMRDMVGRYFTAEPLLRYALQFTEDKLGESIKFGQLTLLHYRMFGGTAPAIYQAAAAVELFILASDIFDDLQDQDAPGKSWMQVPAPIAIHVASSLLTLSQQAMQSCEFDQAVRLALIGLMNDQLLRAANGQMLDLMDMASDEQSYLETVKLKSASLLLFACMTGVIAAGKPWQPVVAEYAQEIGIAAQIRNDLRDLLRWDEKSDFLQRKRTLLTMYLVESVSGEDKWIADYFEGLLSIQDVERRSEMFEEAVERSGALLYGAVMSRMHYNRFEELLDSMQEISPWKSDFLHMLNGEIA</sequence>
<evidence type="ECO:0000256" key="1">
    <source>
        <dbReference type="ARBA" id="ARBA00001946"/>
    </source>
</evidence>
<protein>
    <submittedName>
        <fullName evidence="7">Competence protein ComQ</fullName>
    </submittedName>
</protein>
<dbReference type="InterPro" id="IPR008949">
    <property type="entry name" value="Isoprenoid_synthase_dom_sf"/>
</dbReference>
<dbReference type="PANTHER" id="PTHR12001:SF69">
    <property type="entry name" value="ALL TRANS-POLYPRENYL-DIPHOSPHATE SYNTHASE PDSS1"/>
    <property type="match status" value="1"/>
</dbReference>
<dbReference type="CDD" id="cd00867">
    <property type="entry name" value="Trans_IPPS"/>
    <property type="match status" value="1"/>
</dbReference>
<accession>A0ABT9U7V3</accession>
<dbReference type="InterPro" id="IPR033965">
    <property type="entry name" value="ComQ"/>
</dbReference>
<dbReference type="Pfam" id="PF00348">
    <property type="entry name" value="polyprenyl_synt"/>
    <property type="match status" value="1"/>
</dbReference>
<comment type="caution">
    <text evidence="7">The sequence shown here is derived from an EMBL/GenBank/DDBJ whole genome shotgun (WGS) entry which is preliminary data.</text>
</comment>
<dbReference type="InterPro" id="IPR000092">
    <property type="entry name" value="Polyprenyl_synt"/>
</dbReference>
<evidence type="ECO:0000256" key="2">
    <source>
        <dbReference type="ARBA" id="ARBA00006706"/>
    </source>
</evidence>
<dbReference type="SFLD" id="SFLDG01211">
    <property type="entry name" value="Competence_Regulatory_Protein"/>
    <property type="match status" value="1"/>
</dbReference>
<keyword evidence="4" id="KW-0479">Metal-binding</keyword>
<keyword evidence="5" id="KW-0460">Magnesium</keyword>
<reference evidence="7 8" key="1">
    <citation type="submission" date="2023-07" db="EMBL/GenBank/DDBJ databases">
        <title>Sorghum-associated microbial communities from plants grown in Nebraska, USA.</title>
        <authorList>
            <person name="Schachtman D."/>
        </authorList>
    </citation>
    <scope>NUCLEOTIDE SEQUENCE [LARGE SCALE GENOMIC DNA]</scope>
    <source>
        <strain evidence="7 8">CC482</strain>
    </source>
</reference>
<comment type="similarity">
    <text evidence="2 6">Belongs to the FPP/GGPP synthase family.</text>
</comment>
<organism evidence="7 8">
    <name type="scientific">Paenibacillus harenae</name>
    <dbReference type="NCBI Taxonomy" id="306543"/>
    <lineage>
        <taxon>Bacteria</taxon>
        <taxon>Bacillati</taxon>
        <taxon>Bacillota</taxon>
        <taxon>Bacilli</taxon>
        <taxon>Bacillales</taxon>
        <taxon>Paenibacillaceae</taxon>
        <taxon>Paenibacillus</taxon>
    </lineage>
</organism>
<dbReference type="Gene3D" id="1.10.600.10">
    <property type="entry name" value="Farnesyl Diphosphate Synthase"/>
    <property type="match status" value="1"/>
</dbReference>
<comment type="cofactor">
    <cofactor evidence="1">
        <name>Mg(2+)</name>
        <dbReference type="ChEBI" id="CHEBI:18420"/>
    </cofactor>
</comment>
<proteinExistence type="inferred from homology"/>
<gene>
    <name evidence="7" type="ORF">J2T15_005184</name>
</gene>
<dbReference type="SUPFAM" id="SSF48576">
    <property type="entry name" value="Terpenoid synthases"/>
    <property type="match status" value="1"/>
</dbReference>
<keyword evidence="8" id="KW-1185">Reference proteome</keyword>
<evidence type="ECO:0000313" key="7">
    <source>
        <dbReference type="EMBL" id="MDQ0115717.1"/>
    </source>
</evidence>